<dbReference type="Pfam" id="PF01264">
    <property type="entry name" value="Chorismate_synt"/>
    <property type="match status" value="1"/>
</dbReference>
<dbReference type="RefSeq" id="WP_075067147.1">
    <property type="nucleotide sequence ID" value="NZ_LKAJ02000001.1"/>
</dbReference>
<feature type="binding site" evidence="7">
    <location>
        <position position="321"/>
    </location>
    <ligand>
        <name>FMN</name>
        <dbReference type="ChEBI" id="CHEBI:58210"/>
    </ligand>
</feature>
<evidence type="ECO:0000256" key="4">
    <source>
        <dbReference type="ARBA" id="ARBA00022605"/>
    </source>
</evidence>
<comment type="cofactor">
    <cofactor evidence="7">
        <name>FMNH2</name>
        <dbReference type="ChEBI" id="CHEBI:57618"/>
    </cofactor>
    <text evidence="7">Reduced FMN (FMNH(2)).</text>
</comment>
<dbReference type="CDD" id="cd07304">
    <property type="entry name" value="Chorismate_synthase"/>
    <property type="match status" value="1"/>
</dbReference>
<dbReference type="GO" id="GO:0009423">
    <property type="term" value="P:chorismate biosynthetic process"/>
    <property type="evidence" value="ECO:0007669"/>
    <property type="project" value="UniProtKB-UniRule"/>
</dbReference>
<comment type="pathway">
    <text evidence="1 7">Metabolic intermediate biosynthesis; chorismate biosynthesis; chorismate from D-erythrose 4-phosphate and phosphoenolpyruvate: step 7/7.</text>
</comment>
<dbReference type="EMBL" id="LKAJ02000001">
    <property type="protein sequence ID" value="MCS5711746.1"/>
    <property type="molecule type" value="Genomic_DNA"/>
</dbReference>
<evidence type="ECO:0000256" key="7">
    <source>
        <dbReference type="HAMAP-Rule" id="MF_00300"/>
    </source>
</evidence>
<keyword evidence="7" id="KW-0288">FMN</keyword>
<evidence type="ECO:0000256" key="6">
    <source>
        <dbReference type="ARBA" id="ARBA00023239"/>
    </source>
</evidence>
<evidence type="ECO:0000256" key="2">
    <source>
        <dbReference type="ARBA" id="ARBA00008014"/>
    </source>
</evidence>
<evidence type="ECO:0000313" key="9">
    <source>
        <dbReference type="EMBL" id="MCS5711746.1"/>
    </source>
</evidence>
<dbReference type="OrthoDB" id="9771806at2"/>
<feature type="binding site" evidence="7">
    <location>
        <begin position="125"/>
        <end position="127"/>
    </location>
    <ligand>
        <name>FMN</name>
        <dbReference type="ChEBI" id="CHEBI:58210"/>
    </ligand>
</feature>
<feature type="binding site" evidence="7">
    <location>
        <position position="48"/>
    </location>
    <ligand>
        <name>NADP(+)</name>
        <dbReference type="ChEBI" id="CHEBI:58349"/>
    </ligand>
</feature>
<keyword evidence="7" id="KW-0285">Flavoprotein</keyword>
<dbReference type="Gene3D" id="3.60.150.10">
    <property type="entry name" value="Chorismate synthase AroC"/>
    <property type="match status" value="1"/>
</dbReference>
<dbReference type="GO" id="GO:0004107">
    <property type="term" value="F:chorismate synthase activity"/>
    <property type="evidence" value="ECO:0007669"/>
    <property type="project" value="UniProtKB-UniRule"/>
</dbReference>
<comment type="function">
    <text evidence="7">Catalyzes the anti-1,4-elimination of the C-3 phosphate and the C-6 proR hydrogen from 5-enolpyruvylshikimate-3-phosphate (EPSP) to yield chorismate, which is the branch point compound that serves as the starting substrate for the three terminal pathways of aromatic amino acid biosynthesis. This reaction introduces a second double bond into the aromatic ring system.</text>
</comment>
<reference evidence="9" key="3">
    <citation type="submission" date="2021-06" db="EMBL/GenBank/DDBJ databases">
        <title>Genomic Description and Analysis of Intracellular Bacteria, Candidatus Berkiella cookevillensis and Candidatus Berkiella aquae.</title>
        <authorList>
            <person name="Kidane D.T."/>
            <person name="Mehari Y.T."/>
            <person name="Rice F.C."/>
            <person name="Arivett B.A."/>
            <person name="Farone A.L."/>
            <person name="Berk S.G."/>
            <person name="Farone M.B."/>
        </authorList>
    </citation>
    <scope>NUCLEOTIDE SEQUENCE</scope>
    <source>
        <strain evidence="9">HT99</strain>
    </source>
</reference>
<dbReference type="PROSITE" id="PS00788">
    <property type="entry name" value="CHORISMATE_SYNTHASE_2"/>
    <property type="match status" value="1"/>
</dbReference>
<keyword evidence="6 7" id="KW-0456">Lyase</keyword>
<dbReference type="NCBIfam" id="NF003793">
    <property type="entry name" value="PRK05382.1"/>
    <property type="match status" value="1"/>
</dbReference>
<dbReference type="NCBIfam" id="TIGR00033">
    <property type="entry name" value="aroC"/>
    <property type="match status" value="1"/>
</dbReference>
<keyword evidence="7" id="KW-0521">NADP</keyword>
<evidence type="ECO:0000313" key="10">
    <source>
        <dbReference type="Proteomes" id="UP000051497"/>
    </source>
</evidence>
<comment type="similarity">
    <text evidence="2 7">Belongs to the chorismate synthase family.</text>
</comment>
<dbReference type="HAMAP" id="MF_00300">
    <property type="entry name" value="Chorismate_synth"/>
    <property type="match status" value="1"/>
</dbReference>
<feature type="binding site" evidence="7">
    <location>
        <begin position="240"/>
        <end position="241"/>
    </location>
    <ligand>
        <name>FMN</name>
        <dbReference type="ChEBI" id="CHEBI:58210"/>
    </ligand>
</feature>
<evidence type="ECO:0000256" key="1">
    <source>
        <dbReference type="ARBA" id="ARBA00005044"/>
    </source>
</evidence>
<evidence type="ECO:0000256" key="3">
    <source>
        <dbReference type="ARBA" id="ARBA00013036"/>
    </source>
</evidence>
<gene>
    <name evidence="7 8" type="primary">aroC</name>
    <name evidence="9" type="ORF">HT99x_009920</name>
    <name evidence="8" type="ORF">HT99x_02541</name>
</gene>
<accession>A0A0Q9YII0</accession>
<name>A0A0Q9YII0_9GAMM</name>
<organism evidence="8">
    <name type="scientific">Candidatus Berkiella aquae</name>
    <dbReference type="NCBI Taxonomy" id="295108"/>
    <lineage>
        <taxon>Bacteria</taxon>
        <taxon>Pseudomonadati</taxon>
        <taxon>Pseudomonadota</taxon>
        <taxon>Gammaproteobacteria</taxon>
        <taxon>Candidatus Berkiellales</taxon>
        <taxon>Candidatus Berkiellaceae</taxon>
        <taxon>Candidatus Berkiella</taxon>
    </lineage>
</organism>
<dbReference type="GO" id="GO:0008652">
    <property type="term" value="P:amino acid biosynthetic process"/>
    <property type="evidence" value="ECO:0007669"/>
    <property type="project" value="UniProtKB-KW"/>
</dbReference>
<dbReference type="InterPro" id="IPR035904">
    <property type="entry name" value="Chorismate_synth_AroC_sf"/>
</dbReference>
<keyword evidence="4 7" id="KW-0028">Amino-acid biosynthesis</keyword>
<dbReference type="InterPro" id="IPR020541">
    <property type="entry name" value="Chorismate_synthase_CS"/>
</dbReference>
<dbReference type="EC" id="4.2.3.5" evidence="3 7"/>
<keyword evidence="5 7" id="KW-0057">Aromatic amino acid biosynthesis</keyword>
<dbReference type="GO" id="GO:0009073">
    <property type="term" value="P:aromatic amino acid family biosynthetic process"/>
    <property type="evidence" value="ECO:0007669"/>
    <property type="project" value="UniProtKB-KW"/>
</dbReference>
<dbReference type="EMBL" id="LKAJ01000012">
    <property type="protein sequence ID" value="KRG20438.1"/>
    <property type="molecule type" value="Genomic_DNA"/>
</dbReference>
<sequence>MSGNTFGKLFKVTSFGEAHGPAIGCVVDGCPAGLLLSEQDIQKELDRRKPGQSHYTTQRREPDKVVILSGLFEGKTTGTPIALLIHNVDNRTKDYDALKSVFRPGHGDYTYYKKYGVRDHRGGGRASARETAVRVAAGAIAKKFLFEANAITIRGYLAQMDDIVIEHSQFSWDAIQENPFFCPDSTKISAMEQKIDHLRRLGDSCGARVNIQAENVPCGLGEPVYDKLDADLAKALMSINAVKGVEIGDGFQAVQQKGSEHRDEITPQGFLSNHAGGILAGISTGQSILASIALKPAASIRIPGQSINENNEAVEVVTTGRHDPCVGIRAVPIAEAMVALVLIDHWLLMYGKGTPLFGQ</sequence>
<comment type="caution">
    <text evidence="7">Lacks conserved residue(s) required for the propagation of feature annotation.</text>
</comment>
<reference evidence="8" key="1">
    <citation type="submission" date="2015-09" db="EMBL/GenBank/DDBJ databases">
        <title>Draft Genome Sequences of Two Novel Amoeba-resistant Intranuclear Bacteria, Candidatus Berkiella cookevillensis and Candidatus Berkiella aquae.</title>
        <authorList>
            <person name="Mehari Y.T."/>
            <person name="Arivett B.A."/>
            <person name="Farone A.L."/>
            <person name="Gunderson J.H."/>
            <person name="Farone M.B."/>
        </authorList>
    </citation>
    <scope>NUCLEOTIDE SEQUENCE [LARGE SCALE GENOMIC DNA]</scope>
    <source>
        <strain evidence="8">HT99</strain>
    </source>
</reference>
<dbReference type="PIRSF" id="PIRSF001456">
    <property type="entry name" value="Chorismate_synth"/>
    <property type="match status" value="1"/>
</dbReference>
<dbReference type="STRING" id="295108.HT99x_02541"/>
<dbReference type="SUPFAM" id="SSF103263">
    <property type="entry name" value="Chorismate synthase, AroC"/>
    <property type="match status" value="1"/>
</dbReference>
<feature type="binding site" evidence="7">
    <location>
        <begin position="295"/>
        <end position="299"/>
    </location>
    <ligand>
        <name>FMN</name>
        <dbReference type="ChEBI" id="CHEBI:58210"/>
    </ligand>
</feature>
<dbReference type="Proteomes" id="UP000051497">
    <property type="component" value="Unassembled WGS sequence"/>
</dbReference>
<dbReference type="PATRIC" id="fig|1590043.3.peg.2583"/>
<evidence type="ECO:0000256" key="5">
    <source>
        <dbReference type="ARBA" id="ARBA00023141"/>
    </source>
</evidence>
<dbReference type="GO" id="GO:0005829">
    <property type="term" value="C:cytosol"/>
    <property type="evidence" value="ECO:0007669"/>
    <property type="project" value="TreeGrafter"/>
</dbReference>
<keyword evidence="10" id="KW-1185">Reference proteome</keyword>
<keyword evidence="7" id="KW-0274">FAD</keyword>
<proteinExistence type="inferred from homology"/>
<reference evidence="9" key="2">
    <citation type="journal article" date="2016" name="Genome Announc.">
        <title>Draft Genome Sequences of Two Novel Amoeba-Resistant Intranuclear Bacteria, 'Candidatus Berkiella cookevillensis' and 'Candidatus Berkiella aquae'.</title>
        <authorList>
            <person name="Mehari Y.T."/>
            <person name="Arivett B.A."/>
            <person name="Farone A.L."/>
            <person name="Gunderson J.H."/>
            <person name="Farone M.B."/>
        </authorList>
    </citation>
    <scope>NUCLEOTIDE SEQUENCE</scope>
    <source>
        <strain evidence="9">HT99</strain>
    </source>
</reference>
<dbReference type="AlphaFoldDB" id="A0A0Q9YII0"/>
<feature type="binding site" evidence="7">
    <location>
        <position position="280"/>
    </location>
    <ligand>
        <name>FMN</name>
        <dbReference type="ChEBI" id="CHEBI:58210"/>
    </ligand>
</feature>
<dbReference type="PANTHER" id="PTHR21085">
    <property type="entry name" value="CHORISMATE SYNTHASE"/>
    <property type="match status" value="1"/>
</dbReference>
<dbReference type="UniPathway" id="UPA00053">
    <property type="reaction ID" value="UER00090"/>
</dbReference>
<dbReference type="GO" id="GO:0010181">
    <property type="term" value="F:FMN binding"/>
    <property type="evidence" value="ECO:0007669"/>
    <property type="project" value="TreeGrafter"/>
</dbReference>
<comment type="caution">
    <text evidence="8">The sequence shown here is derived from an EMBL/GenBank/DDBJ whole genome shotgun (WGS) entry which is preliminary data.</text>
</comment>
<protein>
    <recommendedName>
        <fullName evidence="3 7">Chorismate synthase</fullName>
        <shortName evidence="7">CS</shortName>
        <ecNumber evidence="3 7">4.2.3.5</ecNumber>
    </recommendedName>
    <alternativeName>
        <fullName evidence="7">5-enolpyruvylshikimate-3-phosphate phospholyase</fullName>
    </alternativeName>
</protein>
<evidence type="ECO:0000313" key="8">
    <source>
        <dbReference type="EMBL" id="KRG20438.1"/>
    </source>
</evidence>
<dbReference type="PROSITE" id="PS00789">
    <property type="entry name" value="CHORISMATE_SYNTHASE_3"/>
    <property type="match status" value="1"/>
</dbReference>
<comment type="catalytic activity">
    <reaction evidence="7">
        <text>5-O-(1-carboxyvinyl)-3-phosphoshikimate = chorismate + phosphate</text>
        <dbReference type="Rhea" id="RHEA:21020"/>
        <dbReference type="ChEBI" id="CHEBI:29748"/>
        <dbReference type="ChEBI" id="CHEBI:43474"/>
        <dbReference type="ChEBI" id="CHEBI:57701"/>
        <dbReference type="EC" id="4.2.3.5"/>
    </reaction>
</comment>
<dbReference type="PANTHER" id="PTHR21085:SF0">
    <property type="entry name" value="CHORISMATE SYNTHASE"/>
    <property type="match status" value="1"/>
</dbReference>
<dbReference type="InterPro" id="IPR000453">
    <property type="entry name" value="Chorismate_synth"/>
</dbReference>
<comment type="subunit">
    <text evidence="7">Homotetramer.</text>
</comment>